<sequence length="670" mass="72123">MQLYIYNSNRELMGIVESFEYLRWTRRYSQCGSFELKAIATPENTALLKEGNIIWKNDDEEAGIIEHLKLSQTEQEFITASGRFATSFLSRRILWQTEKLSGDLSACVLQLINNNLISPTDAARKINGIAFSSPNLGVPVSTQISYRNLMDAVTELCTTSDIGIKTVFTPATGIFTVTLYNGGNSQAVFSKEYENLTEQIYTESAADYANTALIGGEGEGADRTFVAITSGSGETRREIFVDAKDLRAEDFGTDYIDTLTFRGQSKLNEQAIRYSFDTSVNPHGNLTYKIDFDLGQTVKVISKEWGVSMTTRITEIEENYDADGQSISVVFGKSELTIAQKIRSDMSEVKTALSAPTGISEVTEALGVVEGTLSDVEGTLGEVEGTLSTVEETLGDLMVVNPQIKGDDFADTINNLFGKIPKLEIIVGAGTISVGQYALHNMVPGDAFYFTSWSGNKFSDQPSDDGHVFLIKHSGDNTGNGYQRAMGFFISRNTMTFYVISVFVFNNPSGQANWLSFPLGALTDIAAAVRGSTFAASINNVYNAPVSGTRIANGAVTTAKMAQEADTSLTYSLGSGVTMGFNMSFVNKGVVSIGMQINVGASGVPSGETILTITNPNFYPYSTVRSVATTVGGSGTSMPITINASGVVANAAASTLPTGFYLISCSYARA</sequence>
<dbReference type="EMBL" id="CGIH01000018">
    <property type="protein sequence ID" value="CFX32901.1"/>
    <property type="molecule type" value="Genomic_DNA"/>
</dbReference>
<name>A0A0E3W2Z0_9FIRM</name>
<proteinExistence type="predicted"/>
<dbReference type="AlphaFoldDB" id="A0A0E3W2Z0"/>
<protein>
    <submittedName>
        <fullName evidence="3">Siphovirus Gp37-like protein</fullName>
    </submittedName>
</protein>
<evidence type="ECO:0000313" key="3">
    <source>
        <dbReference type="EMBL" id="CFX32901.1"/>
    </source>
</evidence>
<organism evidence="3 4">
    <name type="scientific">Syntrophomonas zehnderi OL-4</name>
    <dbReference type="NCBI Taxonomy" id="690567"/>
    <lineage>
        <taxon>Bacteria</taxon>
        <taxon>Bacillati</taxon>
        <taxon>Bacillota</taxon>
        <taxon>Clostridia</taxon>
        <taxon>Eubacteriales</taxon>
        <taxon>Syntrophomonadaceae</taxon>
        <taxon>Syntrophomonas</taxon>
    </lineage>
</organism>
<dbReference type="InterPro" id="IPR029432">
    <property type="entry name" value="Gp28/Gp37-like_dom"/>
</dbReference>
<keyword evidence="4" id="KW-1185">Reference proteome</keyword>
<evidence type="ECO:0000313" key="4">
    <source>
        <dbReference type="Proteomes" id="UP000045545"/>
    </source>
</evidence>
<gene>
    <name evidence="3" type="ORF">1012</name>
    <name evidence="2" type="ORF">379</name>
</gene>
<evidence type="ECO:0000259" key="1">
    <source>
        <dbReference type="Pfam" id="PF14594"/>
    </source>
</evidence>
<dbReference type="RefSeq" id="WP_046495106.1">
    <property type="nucleotide sequence ID" value="NZ_CGIH01000004.1"/>
</dbReference>
<dbReference type="Proteomes" id="UP000045545">
    <property type="component" value="Unassembled WGS sequence"/>
</dbReference>
<feature type="domain" description="Gp28/Gp37-like" evidence="1">
    <location>
        <begin position="3"/>
        <end position="333"/>
    </location>
</feature>
<dbReference type="STRING" id="690567.1012"/>
<evidence type="ECO:0000313" key="2">
    <source>
        <dbReference type="EMBL" id="CFX06759.1"/>
    </source>
</evidence>
<dbReference type="EMBL" id="CGIH01000004">
    <property type="protein sequence ID" value="CFX06759.1"/>
    <property type="molecule type" value="Genomic_DNA"/>
</dbReference>
<accession>A0A0E3W2Z0</accession>
<dbReference type="OrthoDB" id="9255846at2"/>
<reference evidence="3 4" key="1">
    <citation type="submission" date="2015-03" db="EMBL/GenBank/DDBJ databases">
        <authorList>
            <person name="Strepis Nikolaos"/>
        </authorList>
    </citation>
    <scope>NUCLEOTIDE SEQUENCE [LARGE SCALE GENOMIC DNA]</scope>
    <source>
        <strain evidence="3 4">OL-4</strain>
    </source>
</reference>
<dbReference type="Pfam" id="PF14594">
    <property type="entry name" value="Sipho_Gp37"/>
    <property type="match status" value="1"/>
</dbReference>